<dbReference type="Proteomes" id="UP000229498">
    <property type="component" value="Unassembled WGS sequence"/>
</dbReference>
<dbReference type="NCBIfam" id="TIGR04025">
    <property type="entry name" value="PPOX_FMN_DR2398"/>
    <property type="match status" value="1"/>
</dbReference>
<dbReference type="Gene3D" id="2.30.110.10">
    <property type="entry name" value="Electron Transport, Fmn-binding Protein, Chain A"/>
    <property type="match status" value="1"/>
</dbReference>
<evidence type="ECO:0000313" key="2">
    <source>
        <dbReference type="EMBL" id="PJK29151.1"/>
    </source>
</evidence>
<dbReference type="InterPro" id="IPR012349">
    <property type="entry name" value="Split_barrel_FMN-bd"/>
</dbReference>
<dbReference type="PANTHER" id="PTHR42815:SF2">
    <property type="entry name" value="FAD-BINDING, PUTATIVE (AFU_ORTHOLOGUE AFUA_6G07600)-RELATED"/>
    <property type="match status" value="1"/>
</dbReference>
<reference evidence="2 3" key="1">
    <citation type="submission" date="2017-11" db="EMBL/GenBank/DDBJ databases">
        <title>Draft genome sequence of Rhizobiales bacterium SY3-13.</title>
        <authorList>
            <person name="Sun C."/>
        </authorList>
    </citation>
    <scope>NUCLEOTIDE SEQUENCE [LARGE SCALE GENOMIC DNA]</scope>
    <source>
        <strain evidence="2 3">SY3-13</strain>
    </source>
</reference>
<dbReference type="InterPro" id="IPR024029">
    <property type="entry name" value="Pyridox_Oxase_FMN-dep"/>
</dbReference>
<dbReference type="EMBL" id="PHIG01000036">
    <property type="protein sequence ID" value="PJK29151.1"/>
    <property type="molecule type" value="Genomic_DNA"/>
</dbReference>
<dbReference type="SUPFAM" id="SSF50475">
    <property type="entry name" value="FMN-binding split barrel"/>
    <property type="match status" value="1"/>
</dbReference>
<evidence type="ECO:0000259" key="1">
    <source>
        <dbReference type="Pfam" id="PF01243"/>
    </source>
</evidence>
<sequence length="206" mass="22620">MTQHIITSAEELRIVYGKVSPRAAQKAIPKLEKHARNFIAHSPFLVLSSAAGDGTADVSPKGDAPGFVHVIDDSTIAIPDRPGNNRIDTLQNILENPNVAAIFLIPGVRETLRVNGKAEISTDPELLAAMAVNGKNPITAIVIRVEQTFLHCAKCIIRSKLWDDDYRPEKGAIPSLSRMIADQVGMEIDEAESEKLLEQAYRDRLY</sequence>
<dbReference type="InterPro" id="IPR011576">
    <property type="entry name" value="Pyridox_Oxase_N"/>
</dbReference>
<proteinExistence type="predicted"/>
<dbReference type="OrthoDB" id="9790331at2"/>
<accession>A0A2M9G0A1</accession>
<evidence type="ECO:0000313" key="3">
    <source>
        <dbReference type="Proteomes" id="UP000229498"/>
    </source>
</evidence>
<dbReference type="AlphaFoldDB" id="A0A2M9G0A1"/>
<dbReference type="PANTHER" id="PTHR42815">
    <property type="entry name" value="FAD-BINDING, PUTATIVE (AFU_ORTHOLOGUE AFUA_6G07600)-RELATED"/>
    <property type="match status" value="1"/>
</dbReference>
<dbReference type="RefSeq" id="WP_109792819.1">
    <property type="nucleotide sequence ID" value="NZ_PHIG01000036.1"/>
</dbReference>
<comment type="caution">
    <text evidence="2">The sequence shown here is derived from an EMBL/GenBank/DDBJ whole genome shotgun (WGS) entry which is preliminary data.</text>
</comment>
<gene>
    <name evidence="2" type="ORF">CVT23_13220</name>
</gene>
<keyword evidence="3" id="KW-1185">Reference proteome</keyword>
<protein>
    <submittedName>
        <fullName evidence="2">Pyridoxamine 5'-phosphate oxidase</fullName>
    </submittedName>
</protein>
<name>A0A2M9G0A1_9PROT</name>
<feature type="domain" description="Pyridoxamine 5'-phosphate oxidase N-terminal" evidence="1">
    <location>
        <begin position="31"/>
        <end position="152"/>
    </location>
</feature>
<organism evidence="2 3">
    <name type="scientific">Minwuia thermotolerans</name>
    <dbReference type="NCBI Taxonomy" id="2056226"/>
    <lineage>
        <taxon>Bacteria</taxon>
        <taxon>Pseudomonadati</taxon>
        <taxon>Pseudomonadota</taxon>
        <taxon>Alphaproteobacteria</taxon>
        <taxon>Minwuiales</taxon>
        <taxon>Minwuiaceae</taxon>
        <taxon>Minwuia</taxon>
    </lineage>
</organism>
<dbReference type="Pfam" id="PF01243">
    <property type="entry name" value="PNPOx_N"/>
    <property type="match status" value="1"/>
</dbReference>